<keyword evidence="2" id="KW-0408">Iron</keyword>
<dbReference type="Gene3D" id="2.120.10.80">
    <property type="entry name" value="Kelch-type beta propeller"/>
    <property type="match status" value="2"/>
</dbReference>
<dbReference type="Proteomes" id="UP000250043">
    <property type="component" value="Unassembled WGS sequence"/>
</dbReference>
<dbReference type="PANTHER" id="PTHR47435:SF4">
    <property type="entry name" value="KELCH REPEAT PROTEIN (AFU_ORTHOLOGUE AFUA_5G12780)"/>
    <property type="match status" value="1"/>
</dbReference>
<name>A0A8E2DTN1_9APHY</name>
<organism evidence="3 4">
    <name type="scientific">Obba rivulosa</name>
    <dbReference type="NCBI Taxonomy" id="1052685"/>
    <lineage>
        <taxon>Eukaryota</taxon>
        <taxon>Fungi</taxon>
        <taxon>Dikarya</taxon>
        <taxon>Basidiomycota</taxon>
        <taxon>Agaricomycotina</taxon>
        <taxon>Agaricomycetes</taxon>
        <taxon>Polyporales</taxon>
        <taxon>Gelatoporiaceae</taxon>
        <taxon>Obba</taxon>
    </lineage>
</organism>
<gene>
    <name evidence="3" type="ORF">OBBRIDRAFT_766982</name>
</gene>
<protein>
    <submittedName>
        <fullName evidence="3">Galactose oxidase</fullName>
    </submittedName>
</protein>
<evidence type="ECO:0000256" key="2">
    <source>
        <dbReference type="ARBA" id="ARBA00023004"/>
    </source>
</evidence>
<dbReference type="OrthoDB" id="10250130at2759"/>
<keyword evidence="4" id="KW-1185">Reference proteome</keyword>
<dbReference type="InterPro" id="IPR015915">
    <property type="entry name" value="Kelch-typ_b-propeller"/>
</dbReference>
<accession>A0A8E2DTN1</accession>
<evidence type="ECO:0000313" key="3">
    <source>
        <dbReference type="EMBL" id="OCH95749.1"/>
    </source>
</evidence>
<keyword evidence="1" id="KW-0677">Repeat</keyword>
<dbReference type="EMBL" id="KV722334">
    <property type="protein sequence ID" value="OCH95749.1"/>
    <property type="molecule type" value="Genomic_DNA"/>
</dbReference>
<evidence type="ECO:0000313" key="4">
    <source>
        <dbReference type="Proteomes" id="UP000250043"/>
    </source>
</evidence>
<dbReference type="GO" id="GO:0019760">
    <property type="term" value="P:glucosinolate metabolic process"/>
    <property type="evidence" value="ECO:0007669"/>
    <property type="project" value="UniProtKB-ARBA"/>
</dbReference>
<dbReference type="AlphaFoldDB" id="A0A8E2DTN1"/>
<dbReference type="Pfam" id="PF24681">
    <property type="entry name" value="Kelch_KLHDC2_KLHL20_DRC7"/>
    <property type="match status" value="1"/>
</dbReference>
<dbReference type="InterPro" id="IPR011043">
    <property type="entry name" value="Gal_Oxase/kelch_b-propeller"/>
</dbReference>
<reference evidence="3 4" key="1">
    <citation type="submission" date="2016-07" db="EMBL/GenBank/DDBJ databases">
        <title>Draft genome of the white-rot fungus Obba rivulosa 3A-2.</title>
        <authorList>
            <consortium name="DOE Joint Genome Institute"/>
            <person name="Miettinen O."/>
            <person name="Riley R."/>
            <person name="Acob R."/>
            <person name="Barry K."/>
            <person name="Cullen D."/>
            <person name="De Vries R."/>
            <person name="Hainaut M."/>
            <person name="Hatakka A."/>
            <person name="Henrissat B."/>
            <person name="Hilden K."/>
            <person name="Kuo R."/>
            <person name="Labutti K."/>
            <person name="Lipzen A."/>
            <person name="Makela M.R."/>
            <person name="Sandor L."/>
            <person name="Spatafora J.W."/>
            <person name="Grigoriev I.V."/>
            <person name="Hibbett D.S."/>
        </authorList>
    </citation>
    <scope>NUCLEOTIDE SEQUENCE [LARGE SCALE GENOMIC DNA]</scope>
    <source>
        <strain evidence="3 4">3A-2</strain>
    </source>
</reference>
<dbReference type="PANTHER" id="PTHR47435">
    <property type="entry name" value="KELCH REPEAT PROTEIN (AFU_ORTHOLOGUE AFUA_5G12780)"/>
    <property type="match status" value="1"/>
</dbReference>
<dbReference type="SUPFAM" id="SSF50965">
    <property type="entry name" value="Galactose oxidase, central domain"/>
    <property type="match status" value="1"/>
</dbReference>
<proteinExistence type="predicted"/>
<sequence length="389" mass="41778">MPPLARWSLLTKASWSARSSHCISTTKSGLIVVYSGELKPRTPVDSVADAKDGVTKGSVHIFDLNASLTNIHPDATEARTWQTLPPTLARVEQDATPQIPEPRVGATTVNDGDSIYMWGGRGGIDMAPLDHIQAGLWRGDLDIPSGVRWGRISAVNEVHAPSPRSYHASAILEGKIYIHAGCPVVGRLGTLHAFDIATRKWQPLASAPEPPRGGTALAATSLPSTGPILVRYGGFNGMELPPDVGIIDIYSVNDDKWYTTKPAEDPAHGYPGARSVHGFVPFRSGKPFAKDAVALLFYGEKDASNLGHAGAGAFWDDAWLLTKDATEGISGGWVWKKVENPSNGPVPEGRGWFPGAVWEDGEGESHIVMQGGLLSSNERSDELWELQID</sequence>
<evidence type="ECO:0000256" key="1">
    <source>
        <dbReference type="ARBA" id="ARBA00022737"/>
    </source>
</evidence>